<dbReference type="PROSITE" id="PS50111">
    <property type="entry name" value="CHEMOTAXIS_TRANSDUC_2"/>
    <property type="match status" value="1"/>
</dbReference>
<feature type="coiled-coil region" evidence="4">
    <location>
        <begin position="349"/>
        <end position="381"/>
    </location>
</feature>
<dbReference type="OrthoDB" id="3289104at2"/>
<sequence>MLGKIRIGHQILLSVIIASIGFVIIATNLFHMGRQVDAATAAARLGREVGSDAAGFQELMLQVRRSEKDFLLRSDKTYADRNLAQVAEARAGLAALSGKASPLGDGKIMTAIDEIGRPLGAYQAAFSKLAATRIAMGLTQDEGLEGDLRKKVHDLEGAFNSLQDKDQTIRVLMLRRYEKDFMLRRDDASLDKHSKMMPEFLAAIAAAPIDETRKVQLAELANGYGASFKAWSAAARELQADQKAVSEAYAALEPLVTTVTKVAADLGRTLEASAETTRSTSNRLAYLTIVLAMLTATGFALVVWRYVSSSLARIEGWMGRLSAGDYNARSSDTVARNEIGSMARALADFAGKLAEADQLRREAAEAEARRRRERAEEMRALMAAFDSNVGEIVATVSSAAQELQAAAGTLTDTATNTSTRSTGVARATEVIAAQVQAVAAASEELSASIGEIGRGISQSHDISTQAVGEAREAASTVGDLATTAEKIGEVIQLIDSIASQTNLLALNATIEAARAGEAGRGFAIVAAEVKNLAGQTSQATSQISDQVTRIQVATSNTVEAIRRVSEIIDRVNAIGSSIASAIEEQAVTTREISSRIHDVAAETGRTSASIGDVLMAAEETSGAATQVLASSGDLSQQAANLSLRVRHFISNLAAA</sequence>
<dbReference type="InterPro" id="IPR004089">
    <property type="entry name" value="MCPsignal_dom"/>
</dbReference>
<evidence type="ECO:0000256" key="3">
    <source>
        <dbReference type="PROSITE-ProRule" id="PRU00284"/>
    </source>
</evidence>
<keyword evidence="4" id="KW-0175">Coiled coil</keyword>
<dbReference type="GO" id="GO:0007165">
    <property type="term" value="P:signal transduction"/>
    <property type="evidence" value="ECO:0007669"/>
    <property type="project" value="UniProtKB-KW"/>
</dbReference>
<keyword evidence="5" id="KW-1133">Transmembrane helix</keyword>
<dbReference type="PANTHER" id="PTHR32089:SF112">
    <property type="entry name" value="LYSOZYME-LIKE PROTEIN-RELATED"/>
    <property type="match status" value="1"/>
</dbReference>
<keyword evidence="9" id="KW-1185">Reference proteome</keyword>
<dbReference type="SMART" id="SM00283">
    <property type="entry name" value="MA"/>
    <property type="match status" value="1"/>
</dbReference>
<gene>
    <name evidence="8" type="ORF">CXZ10_18385</name>
</gene>
<evidence type="ECO:0000313" key="9">
    <source>
        <dbReference type="Proteomes" id="UP000233491"/>
    </source>
</evidence>
<dbReference type="InterPro" id="IPR032255">
    <property type="entry name" value="HBM"/>
</dbReference>
<dbReference type="Proteomes" id="UP000233491">
    <property type="component" value="Unassembled WGS sequence"/>
</dbReference>
<dbReference type="InterPro" id="IPR004090">
    <property type="entry name" value="Chemotax_Me-accpt_rcpt"/>
</dbReference>
<evidence type="ECO:0000256" key="1">
    <source>
        <dbReference type="ARBA" id="ARBA00023224"/>
    </source>
</evidence>
<feature type="domain" description="Methyl-accepting transducer" evidence="6">
    <location>
        <begin position="399"/>
        <end position="621"/>
    </location>
</feature>
<feature type="transmembrane region" description="Helical" evidence="5">
    <location>
        <begin position="12"/>
        <end position="30"/>
    </location>
</feature>
<dbReference type="Gene3D" id="1.10.287.950">
    <property type="entry name" value="Methyl-accepting chemotaxis protein"/>
    <property type="match status" value="1"/>
</dbReference>
<dbReference type="Pfam" id="PF00015">
    <property type="entry name" value="MCPsignal"/>
    <property type="match status" value="1"/>
</dbReference>
<keyword evidence="5" id="KW-0812">Transmembrane</keyword>
<evidence type="ECO:0000259" key="6">
    <source>
        <dbReference type="PROSITE" id="PS50111"/>
    </source>
</evidence>
<dbReference type="GO" id="GO:0006935">
    <property type="term" value="P:chemotaxis"/>
    <property type="evidence" value="ECO:0007669"/>
    <property type="project" value="InterPro"/>
</dbReference>
<dbReference type="AlphaFoldDB" id="A0A1I4TUI5"/>
<proteinExistence type="inferred from homology"/>
<evidence type="ECO:0000259" key="7">
    <source>
        <dbReference type="PROSITE" id="PS50885"/>
    </source>
</evidence>
<reference evidence="8 9" key="1">
    <citation type="submission" date="2017-12" db="EMBL/GenBank/DDBJ databases">
        <title>Anaerobic carbon monoxide metabolism by Pleomorphomonas carboxyditropha sp. nov., a new mesophilic hydrogenogenic carboxidotroph.</title>
        <authorList>
            <person name="Esquivel-Elizondo S."/>
            <person name="Krajmalnik-Brown R."/>
        </authorList>
    </citation>
    <scope>NUCLEOTIDE SEQUENCE [LARGE SCALE GENOMIC DNA]</scope>
    <source>
        <strain evidence="8 9">R5-392</strain>
    </source>
</reference>
<evidence type="ECO:0000313" key="8">
    <source>
        <dbReference type="EMBL" id="PKR87695.1"/>
    </source>
</evidence>
<evidence type="ECO:0000256" key="2">
    <source>
        <dbReference type="ARBA" id="ARBA00029447"/>
    </source>
</evidence>
<dbReference type="PRINTS" id="PR00260">
    <property type="entry name" value="CHEMTRNSDUCR"/>
</dbReference>
<dbReference type="GO" id="GO:0016020">
    <property type="term" value="C:membrane"/>
    <property type="evidence" value="ECO:0007669"/>
    <property type="project" value="InterPro"/>
</dbReference>
<dbReference type="GO" id="GO:0004888">
    <property type="term" value="F:transmembrane signaling receptor activity"/>
    <property type="evidence" value="ECO:0007669"/>
    <property type="project" value="InterPro"/>
</dbReference>
<comment type="similarity">
    <text evidence="2">Belongs to the methyl-accepting chemotaxis (MCP) protein family.</text>
</comment>
<feature type="transmembrane region" description="Helical" evidence="5">
    <location>
        <begin position="284"/>
        <end position="304"/>
    </location>
</feature>
<dbReference type="SUPFAM" id="SSF158472">
    <property type="entry name" value="HAMP domain-like"/>
    <property type="match status" value="1"/>
</dbReference>
<evidence type="ECO:0000256" key="4">
    <source>
        <dbReference type="SAM" id="Coils"/>
    </source>
</evidence>
<dbReference type="PROSITE" id="PS50885">
    <property type="entry name" value="HAMP"/>
    <property type="match status" value="1"/>
</dbReference>
<evidence type="ECO:0000256" key="5">
    <source>
        <dbReference type="SAM" id="Phobius"/>
    </source>
</evidence>
<accession>A0A1I4TUI5</accession>
<dbReference type="PANTHER" id="PTHR32089">
    <property type="entry name" value="METHYL-ACCEPTING CHEMOTAXIS PROTEIN MCPB"/>
    <property type="match status" value="1"/>
</dbReference>
<organism evidence="8 9">
    <name type="scientific">Pleomorphomonas diazotrophica</name>
    <dbReference type="NCBI Taxonomy" id="1166257"/>
    <lineage>
        <taxon>Bacteria</taxon>
        <taxon>Pseudomonadati</taxon>
        <taxon>Pseudomonadota</taxon>
        <taxon>Alphaproteobacteria</taxon>
        <taxon>Hyphomicrobiales</taxon>
        <taxon>Pleomorphomonadaceae</taxon>
        <taxon>Pleomorphomonas</taxon>
    </lineage>
</organism>
<feature type="domain" description="HAMP" evidence="7">
    <location>
        <begin position="305"/>
        <end position="358"/>
    </location>
</feature>
<keyword evidence="5" id="KW-0472">Membrane</keyword>
<comment type="caution">
    <text evidence="8">The sequence shown here is derived from an EMBL/GenBank/DDBJ whole genome shotgun (WGS) entry which is preliminary data.</text>
</comment>
<dbReference type="SMART" id="SM01358">
    <property type="entry name" value="HBM"/>
    <property type="match status" value="1"/>
</dbReference>
<name>A0A1I4TUI5_9HYPH</name>
<dbReference type="SMART" id="SM00304">
    <property type="entry name" value="HAMP"/>
    <property type="match status" value="1"/>
</dbReference>
<dbReference type="SUPFAM" id="SSF58104">
    <property type="entry name" value="Methyl-accepting chemotaxis protein (MCP) signaling domain"/>
    <property type="match status" value="1"/>
</dbReference>
<keyword evidence="1 3" id="KW-0807">Transducer</keyword>
<dbReference type="InterPro" id="IPR003660">
    <property type="entry name" value="HAMP_dom"/>
</dbReference>
<protein>
    <submittedName>
        <fullName evidence="8">Methyl-accepting chemotaxis protein</fullName>
    </submittedName>
</protein>
<dbReference type="EMBL" id="PJNW01000016">
    <property type="protein sequence ID" value="PKR87695.1"/>
    <property type="molecule type" value="Genomic_DNA"/>
</dbReference>